<accession>A0AAE3JCT0</accession>
<feature type="transmembrane region" description="Helical" evidence="26">
    <location>
        <begin position="29"/>
        <end position="53"/>
    </location>
</feature>
<dbReference type="GO" id="GO:0008955">
    <property type="term" value="F:peptidoglycan glycosyltransferase activity"/>
    <property type="evidence" value="ECO:0007669"/>
    <property type="project" value="UniProtKB-EC"/>
</dbReference>
<dbReference type="EMBL" id="JAJEQN010000027">
    <property type="protein sequence ID" value="MCC2222114.1"/>
    <property type="molecule type" value="Genomic_DNA"/>
</dbReference>
<feature type="domain" description="Glycosyl transferase family 51" evidence="28">
    <location>
        <begin position="82"/>
        <end position="265"/>
    </location>
</feature>
<dbReference type="PANTHER" id="PTHR32282:SF33">
    <property type="entry name" value="PEPTIDOGLYCAN GLYCOSYLTRANSFERASE"/>
    <property type="match status" value="1"/>
</dbReference>
<evidence type="ECO:0000256" key="9">
    <source>
        <dbReference type="ARBA" id="ARBA00022670"/>
    </source>
</evidence>
<comment type="pathway">
    <text evidence="25">Glycan biosynthesis.</text>
</comment>
<dbReference type="GO" id="GO:0008360">
    <property type="term" value="P:regulation of cell shape"/>
    <property type="evidence" value="ECO:0007669"/>
    <property type="project" value="UniProtKB-KW"/>
</dbReference>
<dbReference type="RefSeq" id="WP_308732028.1">
    <property type="nucleotide sequence ID" value="NZ_JAJEQN010000027.1"/>
</dbReference>
<keyword evidence="20" id="KW-0511">Multifunctional enzyme</keyword>
<evidence type="ECO:0000256" key="15">
    <source>
        <dbReference type="ARBA" id="ARBA00022968"/>
    </source>
</evidence>
<evidence type="ECO:0000256" key="13">
    <source>
        <dbReference type="ARBA" id="ARBA00022801"/>
    </source>
</evidence>
<keyword evidence="17 26" id="KW-1133">Transmembrane helix</keyword>
<dbReference type="GO" id="GO:0071555">
    <property type="term" value="P:cell wall organization"/>
    <property type="evidence" value="ECO:0007669"/>
    <property type="project" value="UniProtKB-KW"/>
</dbReference>
<evidence type="ECO:0000256" key="20">
    <source>
        <dbReference type="ARBA" id="ARBA00023268"/>
    </source>
</evidence>
<dbReference type="GO" id="GO:0046677">
    <property type="term" value="P:response to antibiotic"/>
    <property type="evidence" value="ECO:0007669"/>
    <property type="project" value="UniProtKB-KW"/>
</dbReference>
<dbReference type="Pfam" id="PF00912">
    <property type="entry name" value="Transgly"/>
    <property type="match status" value="1"/>
</dbReference>
<evidence type="ECO:0000256" key="16">
    <source>
        <dbReference type="ARBA" id="ARBA00022984"/>
    </source>
</evidence>
<evidence type="ECO:0000256" key="25">
    <source>
        <dbReference type="ARBA" id="ARBA00060592"/>
    </source>
</evidence>
<comment type="similarity">
    <text evidence="4">In the C-terminal section; belongs to the transpeptidase family.</text>
</comment>
<evidence type="ECO:0000256" key="14">
    <source>
        <dbReference type="ARBA" id="ARBA00022960"/>
    </source>
</evidence>
<dbReference type="SUPFAM" id="SSF56601">
    <property type="entry name" value="beta-lactamase/transpeptidase-like"/>
    <property type="match status" value="1"/>
</dbReference>
<dbReference type="GO" id="GO:0005886">
    <property type="term" value="C:plasma membrane"/>
    <property type="evidence" value="ECO:0007669"/>
    <property type="project" value="UniProtKB-SubCell"/>
</dbReference>
<dbReference type="EC" id="3.4.16.4" evidence="6"/>
<dbReference type="PANTHER" id="PTHR32282">
    <property type="entry name" value="BINDING PROTEIN TRANSPEPTIDASE, PUTATIVE-RELATED"/>
    <property type="match status" value="1"/>
</dbReference>
<dbReference type="Pfam" id="PF00905">
    <property type="entry name" value="Transpeptidase"/>
    <property type="match status" value="1"/>
</dbReference>
<keyword evidence="13" id="KW-0378">Hydrolase</keyword>
<evidence type="ECO:0000256" key="23">
    <source>
        <dbReference type="ARBA" id="ARBA00044770"/>
    </source>
</evidence>
<dbReference type="Gene3D" id="3.40.710.10">
    <property type="entry name" value="DD-peptidase/beta-lactamase superfamily"/>
    <property type="match status" value="1"/>
</dbReference>
<keyword evidence="8" id="KW-0121">Carboxypeptidase</keyword>
<keyword evidence="30" id="KW-1185">Reference proteome</keyword>
<reference evidence="29 30" key="1">
    <citation type="submission" date="2021-10" db="EMBL/GenBank/DDBJ databases">
        <title>Anaerobic single-cell dispensing facilitates the cultivation of human gut bacteria.</title>
        <authorList>
            <person name="Afrizal A."/>
        </authorList>
    </citation>
    <scope>NUCLEOTIDE SEQUENCE [LARGE SCALE GENOMIC DNA]</scope>
    <source>
        <strain evidence="29 30">CLA-AA-H224</strain>
    </source>
</reference>
<dbReference type="InterPro" id="IPR012338">
    <property type="entry name" value="Beta-lactam/transpept-like"/>
</dbReference>
<keyword evidence="10" id="KW-0328">Glycosyltransferase</keyword>
<dbReference type="GO" id="GO:0008658">
    <property type="term" value="F:penicillin binding"/>
    <property type="evidence" value="ECO:0007669"/>
    <property type="project" value="InterPro"/>
</dbReference>
<dbReference type="GO" id="GO:0009252">
    <property type="term" value="P:peptidoglycan biosynthetic process"/>
    <property type="evidence" value="ECO:0007669"/>
    <property type="project" value="UniProtKB-KW"/>
</dbReference>
<evidence type="ECO:0000256" key="5">
    <source>
        <dbReference type="ARBA" id="ARBA00007739"/>
    </source>
</evidence>
<evidence type="ECO:0000256" key="1">
    <source>
        <dbReference type="ARBA" id="ARBA00002624"/>
    </source>
</evidence>
<evidence type="ECO:0000256" key="22">
    <source>
        <dbReference type="ARBA" id="ARBA00034000"/>
    </source>
</evidence>
<evidence type="ECO:0000256" key="10">
    <source>
        <dbReference type="ARBA" id="ARBA00022676"/>
    </source>
</evidence>
<dbReference type="EC" id="2.4.99.28" evidence="23"/>
<evidence type="ECO:0000256" key="2">
    <source>
        <dbReference type="ARBA" id="ARBA00004401"/>
    </source>
</evidence>
<gene>
    <name evidence="29" type="ORF">LKD48_10780</name>
</gene>
<keyword evidence="15" id="KW-0735">Signal-anchor</keyword>
<evidence type="ECO:0000256" key="4">
    <source>
        <dbReference type="ARBA" id="ARBA00007090"/>
    </source>
</evidence>
<dbReference type="FunFam" id="1.10.3810.10:FF:000001">
    <property type="entry name" value="Penicillin-binding protein 1A"/>
    <property type="match status" value="1"/>
</dbReference>
<keyword evidence="19" id="KW-0046">Antibiotic resistance</keyword>
<comment type="caution">
    <text evidence="29">The sequence shown here is derived from an EMBL/GenBank/DDBJ whole genome shotgun (WGS) entry which is preliminary data.</text>
</comment>
<dbReference type="InterPro" id="IPR036950">
    <property type="entry name" value="PBP_transglycosylase"/>
</dbReference>
<comment type="catalytic activity">
    <reaction evidence="24">
        <text>[GlcNAc-(1-&gt;4)-Mur2Ac(oyl-L-Ala-gamma-D-Glu-L-Lys-D-Ala-D-Ala)](n)-di-trans,octa-cis-undecaprenyl diphosphate + beta-D-GlcNAc-(1-&gt;4)-Mur2Ac(oyl-L-Ala-gamma-D-Glu-L-Lys-D-Ala-D-Ala)-di-trans,octa-cis-undecaprenyl diphosphate = [GlcNAc-(1-&gt;4)-Mur2Ac(oyl-L-Ala-gamma-D-Glu-L-Lys-D-Ala-D-Ala)](n+1)-di-trans,octa-cis-undecaprenyl diphosphate + di-trans,octa-cis-undecaprenyl diphosphate + H(+)</text>
        <dbReference type="Rhea" id="RHEA:23708"/>
        <dbReference type="Rhea" id="RHEA-COMP:9602"/>
        <dbReference type="Rhea" id="RHEA-COMP:9603"/>
        <dbReference type="ChEBI" id="CHEBI:15378"/>
        <dbReference type="ChEBI" id="CHEBI:58405"/>
        <dbReference type="ChEBI" id="CHEBI:60033"/>
        <dbReference type="ChEBI" id="CHEBI:78435"/>
        <dbReference type="EC" id="2.4.99.28"/>
    </reaction>
</comment>
<evidence type="ECO:0000256" key="3">
    <source>
        <dbReference type="ARBA" id="ARBA00004752"/>
    </source>
</evidence>
<evidence type="ECO:0000256" key="21">
    <source>
        <dbReference type="ARBA" id="ARBA00023316"/>
    </source>
</evidence>
<dbReference type="SUPFAM" id="SSF53955">
    <property type="entry name" value="Lysozyme-like"/>
    <property type="match status" value="1"/>
</dbReference>
<comment type="similarity">
    <text evidence="5">In the N-terminal section; belongs to the glycosyltransferase 51 family.</text>
</comment>
<dbReference type="InterPro" id="IPR001264">
    <property type="entry name" value="Glyco_trans_51"/>
</dbReference>
<evidence type="ECO:0000256" key="17">
    <source>
        <dbReference type="ARBA" id="ARBA00022989"/>
    </source>
</evidence>
<keyword evidence="12 26" id="KW-0812">Transmembrane</keyword>
<keyword evidence="9" id="KW-0645">Protease</keyword>
<evidence type="ECO:0000256" key="26">
    <source>
        <dbReference type="SAM" id="Phobius"/>
    </source>
</evidence>
<keyword evidence="11" id="KW-0808">Transferase</keyword>
<feature type="domain" description="Penicillin-binding protein transpeptidase" evidence="27">
    <location>
        <begin position="449"/>
        <end position="701"/>
    </location>
</feature>
<protein>
    <recommendedName>
        <fullName evidence="7">Penicillin-binding protein 1A</fullName>
        <ecNumber evidence="23">2.4.99.28</ecNumber>
        <ecNumber evidence="6">3.4.16.4</ecNumber>
    </recommendedName>
</protein>
<proteinExistence type="inferred from homology"/>
<evidence type="ECO:0000256" key="11">
    <source>
        <dbReference type="ARBA" id="ARBA00022679"/>
    </source>
</evidence>
<dbReference type="Gene3D" id="1.10.3810.10">
    <property type="entry name" value="Biosynthetic peptidoglycan transglycosylase-like"/>
    <property type="match status" value="1"/>
</dbReference>
<dbReference type="GO" id="GO:0009002">
    <property type="term" value="F:serine-type D-Ala-D-Ala carboxypeptidase activity"/>
    <property type="evidence" value="ECO:0007669"/>
    <property type="project" value="UniProtKB-EC"/>
</dbReference>
<dbReference type="InterPro" id="IPR023346">
    <property type="entry name" value="Lysozyme-like_dom_sf"/>
</dbReference>
<evidence type="ECO:0000256" key="18">
    <source>
        <dbReference type="ARBA" id="ARBA00023136"/>
    </source>
</evidence>
<comment type="subcellular location">
    <subcellularLocation>
        <location evidence="2">Cell membrane</location>
        <topology evidence="2">Single-pass type II membrane protein</topology>
    </subcellularLocation>
</comment>
<dbReference type="GO" id="GO:0006508">
    <property type="term" value="P:proteolysis"/>
    <property type="evidence" value="ECO:0007669"/>
    <property type="project" value="UniProtKB-KW"/>
</dbReference>
<name>A0AAE3JCT0_9FIRM</name>
<comment type="pathway">
    <text evidence="3">Cell wall biogenesis; peptidoglycan biosynthesis.</text>
</comment>
<evidence type="ECO:0000256" key="6">
    <source>
        <dbReference type="ARBA" id="ARBA00012448"/>
    </source>
</evidence>
<dbReference type="InterPro" id="IPR050396">
    <property type="entry name" value="Glycosyltr_51/Transpeptidase"/>
</dbReference>
<keyword evidence="21" id="KW-0961">Cell wall biogenesis/degradation</keyword>
<dbReference type="InterPro" id="IPR001460">
    <property type="entry name" value="PCN-bd_Tpept"/>
</dbReference>
<evidence type="ECO:0000256" key="7">
    <source>
        <dbReference type="ARBA" id="ARBA00018638"/>
    </source>
</evidence>
<keyword evidence="14" id="KW-0133">Cell shape</keyword>
<organism evidence="29 30">
    <name type="scientific">Anthropogastromicrobium aceti</name>
    <dbReference type="NCBI Taxonomy" id="2981768"/>
    <lineage>
        <taxon>Bacteria</taxon>
        <taxon>Bacillati</taxon>
        <taxon>Bacillota</taxon>
        <taxon>Clostridia</taxon>
        <taxon>Lachnospirales</taxon>
        <taxon>Lachnospiraceae</taxon>
        <taxon>Anthropogastromicrobium</taxon>
    </lineage>
</organism>
<evidence type="ECO:0000259" key="27">
    <source>
        <dbReference type="Pfam" id="PF00905"/>
    </source>
</evidence>
<comment type="function">
    <text evidence="1">Cell wall formation. Synthesis of cross-linked peptidoglycan from the lipid intermediates. The enzyme has a penicillin-insensitive transglycosylase N-terminal domain (formation of linear glycan strands) and a penicillin-sensitive transpeptidase C-terminal domain (cross-linking of the peptide subunits).</text>
</comment>
<evidence type="ECO:0000313" key="29">
    <source>
        <dbReference type="EMBL" id="MCC2222114.1"/>
    </source>
</evidence>
<keyword evidence="18 26" id="KW-0472">Membrane</keyword>
<evidence type="ECO:0000313" key="30">
    <source>
        <dbReference type="Proteomes" id="UP001198200"/>
    </source>
</evidence>
<dbReference type="Proteomes" id="UP001198200">
    <property type="component" value="Unassembled WGS sequence"/>
</dbReference>
<comment type="catalytic activity">
    <reaction evidence="22">
        <text>Preferential cleavage: (Ac)2-L-Lys-D-Ala-|-D-Ala. Also transpeptidation of peptidyl-alanyl moieties that are N-acyl substituents of D-alanine.</text>
        <dbReference type="EC" id="3.4.16.4"/>
    </reaction>
</comment>
<sequence>MIFNNDAIKKELSGLLDTSRQARRHHLIFLLKIALAMFLILCFAGFAIGIGFVRGAIDAAPSLDILDVQPQGYASQIYDADGNLMQTLVMEGSNREEVSFDQLPDDLVNAFIAIEDSRFYEHNGIDLKGILRAAYVGITNGRFSEGASTITQQLIKNNVLQGGYETSMADKLRRKIQEQFLAVKLEDQLDSKETILEYYLNTINLGGNCLGVQTAAHRYFGKNVWELTLSECTVLAATTSNPSRYNPLTHPKENAVRRKIVLEKMYEQNFITYDQKNDALDDDVYSRIQTVDNATSGSTVFSYFTDAVYNQVCDDLQSKLGYSASQAYKLLYSGGLQIYSTMDPSIQAIVDEEINNADNYISSTGSRLLEYSLNYALTVCHADGSESTYTENDLISYFQSEKKQATFANIYASKEDIYRSVREFKASLLISGDSVTNETITPILEPQESVVVMNQSNGQVAAISGGRGEKEGSLTLNRALHCHRQPGSASMIISTFAPAIDSCGATLASTYYDAPYSSGNQQVLNWWGNPYLGYNNIRQAITYSMNVIGARCLTSLVSDSTAYDYLELFGLGDANVFESTASLASASQSYTVTNEMLTAAFASIANDGIYQKPTYYTKVLDRQGNILLESVPSQTRIIKSSSAALLTNAMEDVISSDSSYYYQYGITPTGKLCQVDSMTLAGKSGTTTSGSDVWFIGYSPYYTCGIWSGYDDSKVLSNGTEYHKTIWQKIMARIHTDLDNKDFVFTDELESAKICSKSGLLAVDGVCNSSSSNACVYTEYFAPGTAPTSYCDRHYALRICTESGKSATKYCPGDSVVQRVYLHIDDNDLSSGTTTDSDYLAPSNLQSCDIHTGDSTR</sequence>
<evidence type="ECO:0000259" key="28">
    <source>
        <dbReference type="Pfam" id="PF00912"/>
    </source>
</evidence>
<keyword evidence="16" id="KW-0573">Peptidoglycan synthesis</keyword>
<dbReference type="AlphaFoldDB" id="A0AAE3JCT0"/>
<evidence type="ECO:0000256" key="8">
    <source>
        <dbReference type="ARBA" id="ARBA00022645"/>
    </source>
</evidence>
<evidence type="ECO:0000256" key="24">
    <source>
        <dbReference type="ARBA" id="ARBA00049902"/>
    </source>
</evidence>
<evidence type="ECO:0000256" key="19">
    <source>
        <dbReference type="ARBA" id="ARBA00023251"/>
    </source>
</evidence>
<evidence type="ECO:0000256" key="12">
    <source>
        <dbReference type="ARBA" id="ARBA00022692"/>
    </source>
</evidence>